<dbReference type="GO" id="GO:0009295">
    <property type="term" value="C:nucleoid"/>
    <property type="evidence" value="ECO:0007669"/>
    <property type="project" value="TreeGrafter"/>
</dbReference>
<dbReference type="EMBL" id="MGIR01000005">
    <property type="protein sequence ID" value="OGM90974.1"/>
    <property type="molecule type" value="Genomic_DNA"/>
</dbReference>
<dbReference type="PANTHER" id="PTHR10302:SF27">
    <property type="entry name" value="SINGLE-STRANDED DNA-BINDING PROTEIN"/>
    <property type="match status" value="1"/>
</dbReference>
<sequence length="145" mass="16367">MNLNKVFLAGNLTRDPELKALPSGATVASFGMATNRVWKDQKGDKKEDVQFHNVVVWGRQAEITAQFLTKGSLVLIEGRLQTRSWDGKDGTKQYRTEIVAERLQFGPRTASARTEQRQQPQATAKEEVPIIEIEENEVKPEDLPF</sequence>
<dbReference type="Pfam" id="PF00436">
    <property type="entry name" value="SSB"/>
    <property type="match status" value="1"/>
</dbReference>
<dbReference type="PROSITE" id="PS50935">
    <property type="entry name" value="SSB"/>
    <property type="match status" value="1"/>
</dbReference>
<dbReference type="SUPFAM" id="SSF50249">
    <property type="entry name" value="Nucleic acid-binding proteins"/>
    <property type="match status" value="1"/>
</dbReference>
<comment type="caution">
    <text evidence="5">The sequence shown here is derived from an EMBL/GenBank/DDBJ whole genome shotgun (WGS) entry which is preliminary data.</text>
</comment>
<dbReference type="AlphaFoldDB" id="A0A1F8DQT9"/>
<proteinExistence type="inferred from homology"/>
<reference evidence="5 6" key="1">
    <citation type="journal article" date="2016" name="Nat. Commun.">
        <title>Thousands of microbial genomes shed light on interconnected biogeochemical processes in an aquifer system.</title>
        <authorList>
            <person name="Anantharaman K."/>
            <person name="Brown C.T."/>
            <person name="Hug L.A."/>
            <person name="Sharon I."/>
            <person name="Castelle C.J."/>
            <person name="Probst A.J."/>
            <person name="Thomas B.C."/>
            <person name="Singh A."/>
            <person name="Wilkins M.J."/>
            <person name="Karaoz U."/>
            <person name="Brodie E.L."/>
            <person name="Williams K.H."/>
            <person name="Hubbard S.S."/>
            <person name="Banfield J.F."/>
        </authorList>
    </citation>
    <scope>NUCLEOTIDE SEQUENCE [LARGE SCALE GENOMIC DNA]</scope>
</reference>
<dbReference type="PANTHER" id="PTHR10302">
    <property type="entry name" value="SINGLE-STRANDED DNA-BINDING PROTEIN"/>
    <property type="match status" value="1"/>
</dbReference>
<dbReference type="Proteomes" id="UP000178946">
    <property type="component" value="Unassembled WGS sequence"/>
</dbReference>
<accession>A0A1F8DQT9</accession>
<comment type="subunit">
    <text evidence="2">Homotetramer.</text>
</comment>
<evidence type="ECO:0000256" key="1">
    <source>
        <dbReference type="ARBA" id="ARBA00023125"/>
    </source>
</evidence>
<dbReference type="Gene3D" id="2.40.50.140">
    <property type="entry name" value="Nucleic acid-binding proteins"/>
    <property type="match status" value="1"/>
</dbReference>
<dbReference type="CDD" id="cd04496">
    <property type="entry name" value="SSB_OBF"/>
    <property type="match status" value="1"/>
</dbReference>
<organism evidence="5 6">
    <name type="scientific">Candidatus Wolfebacteria bacterium RIFCSPLOWO2_01_FULL_45_19</name>
    <dbReference type="NCBI Taxonomy" id="1802557"/>
    <lineage>
        <taxon>Bacteria</taxon>
        <taxon>Candidatus Wolfeibacteriota</taxon>
    </lineage>
</organism>
<dbReference type="InterPro" id="IPR011344">
    <property type="entry name" value="ssDNA-bd"/>
</dbReference>
<evidence type="ECO:0000256" key="4">
    <source>
        <dbReference type="SAM" id="MobiDB-lite"/>
    </source>
</evidence>
<dbReference type="InterPro" id="IPR012340">
    <property type="entry name" value="NA-bd_OB-fold"/>
</dbReference>
<gene>
    <name evidence="5" type="ORF">A3A20_00105</name>
</gene>
<evidence type="ECO:0000313" key="6">
    <source>
        <dbReference type="Proteomes" id="UP000178946"/>
    </source>
</evidence>
<dbReference type="NCBIfam" id="TIGR00621">
    <property type="entry name" value="ssb"/>
    <property type="match status" value="1"/>
</dbReference>
<comment type="caution">
    <text evidence="2">Lacks conserved residue(s) required for the propagation of feature annotation.</text>
</comment>
<evidence type="ECO:0000313" key="5">
    <source>
        <dbReference type="EMBL" id="OGM90974.1"/>
    </source>
</evidence>
<dbReference type="GO" id="GO:0003697">
    <property type="term" value="F:single-stranded DNA binding"/>
    <property type="evidence" value="ECO:0007669"/>
    <property type="project" value="UniProtKB-UniRule"/>
</dbReference>
<keyword evidence="1 2" id="KW-0238">DNA-binding</keyword>
<feature type="region of interest" description="Disordered" evidence="4">
    <location>
        <begin position="105"/>
        <end position="145"/>
    </location>
</feature>
<dbReference type="HAMAP" id="MF_00984">
    <property type="entry name" value="SSB"/>
    <property type="match status" value="1"/>
</dbReference>
<dbReference type="PIRSF" id="PIRSF002070">
    <property type="entry name" value="SSB"/>
    <property type="match status" value="1"/>
</dbReference>
<name>A0A1F8DQT9_9BACT</name>
<feature type="compositionally biased region" description="Polar residues" evidence="4">
    <location>
        <begin position="111"/>
        <end position="122"/>
    </location>
</feature>
<feature type="compositionally biased region" description="Basic and acidic residues" evidence="4">
    <location>
        <begin position="136"/>
        <end position="145"/>
    </location>
</feature>
<dbReference type="InterPro" id="IPR000424">
    <property type="entry name" value="Primosome_PriB/ssb"/>
</dbReference>
<evidence type="ECO:0000256" key="3">
    <source>
        <dbReference type="PIRNR" id="PIRNR002070"/>
    </source>
</evidence>
<evidence type="ECO:0000256" key="2">
    <source>
        <dbReference type="HAMAP-Rule" id="MF_00984"/>
    </source>
</evidence>
<dbReference type="GO" id="GO:0006260">
    <property type="term" value="P:DNA replication"/>
    <property type="evidence" value="ECO:0007669"/>
    <property type="project" value="InterPro"/>
</dbReference>
<protein>
    <recommendedName>
        <fullName evidence="2 3">Single-stranded DNA-binding protein</fullName>
        <shortName evidence="2">SSB</shortName>
    </recommendedName>
</protein>
<dbReference type="STRING" id="1802557.A3A20_00105"/>